<proteinExistence type="predicted"/>
<accession>A0A316A9G3</accession>
<evidence type="ECO:0000313" key="4">
    <source>
        <dbReference type="Proteomes" id="UP000245469"/>
    </source>
</evidence>
<sequence length="166" mass="17908">MRRRVSGAASSVVVMSDEEGASTAPRAVPGVQVVIDCADPHAQAEFWAAALGYEVEDVEPLARRMLEAGYATDADVLERGGVLVWRDAAAARDPGGMRPRLYLQRVPEPKSVKNRVHLDLHVGPERVDAEVSRLEALGAARAGEGRQGPQRWVVMTDPEGNELCVS</sequence>
<keyword evidence="4" id="KW-1185">Reference proteome</keyword>
<organism evidence="3 4">
    <name type="scientific">Quadrisphaera granulorum</name>
    <dbReference type="NCBI Taxonomy" id="317664"/>
    <lineage>
        <taxon>Bacteria</taxon>
        <taxon>Bacillati</taxon>
        <taxon>Actinomycetota</taxon>
        <taxon>Actinomycetes</taxon>
        <taxon>Kineosporiales</taxon>
        <taxon>Kineosporiaceae</taxon>
        <taxon>Quadrisphaera</taxon>
    </lineage>
</organism>
<dbReference type="PANTHER" id="PTHR35908">
    <property type="entry name" value="HYPOTHETICAL FUSION PROTEIN"/>
    <property type="match status" value="1"/>
</dbReference>
<dbReference type="CDD" id="cd06587">
    <property type="entry name" value="VOC"/>
    <property type="match status" value="1"/>
</dbReference>
<feature type="region of interest" description="Disordered" evidence="1">
    <location>
        <begin position="1"/>
        <end position="20"/>
    </location>
</feature>
<feature type="domain" description="Glyoxalase-like" evidence="2">
    <location>
        <begin position="32"/>
        <end position="165"/>
    </location>
</feature>
<dbReference type="PANTHER" id="PTHR35908:SF1">
    <property type="entry name" value="CONSERVED PROTEIN"/>
    <property type="match status" value="1"/>
</dbReference>
<dbReference type="Pfam" id="PF18029">
    <property type="entry name" value="Glyoxalase_6"/>
    <property type="match status" value="1"/>
</dbReference>
<comment type="caution">
    <text evidence="3">The sequence shown here is derived from an EMBL/GenBank/DDBJ whole genome shotgun (WGS) entry which is preliminary data.</text>
</comment>
<dbReference type="Gene3D" id="3.10.180.10">
    <property type="entry name" value="2,3-Dihydroxybiphenyl 1,2-Dioxygenase, domain 1"/>
    <property type="match status" value="1"/>
</dbReference>
<dbReference type="AlphaFoldDB" id="A0A316A9G3"/>
<evidence type="ECO:0000259" key="2">
    <source>
        <dbReference type="Pfam" id="PF18029"/>
    </source>
</evidence>
<dbReference type="InterPro" id="IPR041581">
    <property type="entry name" value="Glyoxalase_6"/>
</dbReference>
<dbReference type="SUPFAM" id="SSF54593">
    <property type="entry name" value="Glyoxalase/Bleomycin resistance protein/Dihydroxybiphenyl dioxygenase"/>
    <property type="match status" value="1"/>
</dbReference>
<evidence type="ECO:0000256" key="1">
    <source>
        <dbReference type="SAM" id="MobiDB-lite"/>
    </source>
</evidence>
<dbReference type="EMBL" id="QGDQ01000010">
    <property type="protein sequence ID" value="PWJ53838.1"/>
    <property type="molecule type" value="Genomic_DNA"/>
</dbReference>
<evidence type="ECO:0000313" key="3">
    <source>
        <dbReference type="EMBL" id="PWJ53838.1"/>
    </source>
</evidence>
<gene>
    <name evidence="3" type="ORF">BXY45_11081</name>
</gene>
<dbReference type="Proteomes" id="UP000245469">
    <property type="component" value="Unassembled WGS sequence"/>
</dbReference>
<dbReference type="InterPro" id="IPR029068">
    <property type="entry name" value="Glyas_Bleomycin-R_OHBP_Dase"/>
</dbReference>
<protein>
    <recommendedName>
        <fullName evidence="2">Glyoxalase-like domain-containing protein</fullName>
    </recommendedName>
</protein>
<reference evidence="3 4" key="1">
    <citation type="submission" date="2018-03" db="EMBL/GenBank/DDBJ databases">
        <title>Genomic Encyclopedia of Archaeal and Bacterial Type Strains, Phase II (KMG-II): from individual species to whole genera.</title>
        <authorList>
            <person name="Goeker M."/>
        </authorList>
    </citation>
    <scope>NUCLEOTIDE SEQUENCE [LARGE SCALE GENOMIC DNA]</scope>
    <source>
        <strain evidence="3 4">DSM 44889</strain>
    </source>
</reference>
<name>A0A316A9G3_9ACTN</name>
<feature type="compositionally biased region" description="Low complexity" evidence="1">
    <location>
        <begin position="1"/>
        <end position="15"/>
    </location>
</feature>